<dbReference type="AlphaFoldDB" id="A0A6C0AVH0"/>
<name>A0A6C0AVH0_9ZZZZ</name>
<dbReference type="PROSITE" id="PS50975">
    <property type="entry name" value="ATP_GRASP"/>
    <property type="match status" value="1"/>
</dbReference>
<reference evidence="2" key="1">
    <citation type="journal article" date="2020" name="Nature">
        <title>Giant virus diversity and host interactions through global metagenomics.</title>
        <authorList>
            <person name="Schulz F."/>
            <person name="Roux S."/>
            <person name="Paez-Espino D."/>
            <person name="Jungbluth S."/>
            <person name="Walsh D.A."/>
            <person name="Denef V.J."/>
            <person name="McMahon K.D."/>
            <person name="Konstantinidis K.T."/>
            <person name="Eloe-Fadrosh E.A."/>
            <person name="Kyrpides N.C."/>
            <person name="Woyke T."/>
        </authorList>
    </citation>
    <scope>NUCLEOTIDE SEQUENCE</scope>
    <source>
        <strain evidence="2">GVMAG-S-ERX555961-36</strain>
    </source>
</reference>
<sequence>MYVLLYFLLITLFVLLIYKISLDKTKPIQTKLGESVNKNVSNSSIFLNLTKNWKSNFSNMTYNGITIDSYNDKYNANKLVESFNIRVPKIYFVGKYNDLPTGLLDDYANYVIKPRSGHSSKNVFLVSNGIDSFTSKAVTQETLHNSFGLWNDEIIVEELLKDGNSTILDDYKCYVFDGDVKFILHKSYKNGKYTRNWYNRKWESIKPLKTVDNPGVIQKKPPFFNKMINDIETIGKNVFKKCFLRIDFYITHQGPVFGEITPNPANGYGYTDYGLKILDRLCIEYGLA</sequence>
<dbReference type="GO" id="GO:0046872">
    <property type="term" value="F:metal ion binding"/>
    <property type="evidence" value="ECO:0007669"/>
    <property type="project" value="InterPro"/>
</dbReference>
<dbReference type="SUPFAM" id="SSF56059">
    <property type="entry name" value="Glutathione synthetase ATP-binding domain-like"/>
    <property type="match status" value="1"/>
</dbReference>
<dbReference type="InterPro" id="IPR029465">
    <property type="entry name" value="ATPgrasp_TupA"/>
</dbReference>
<dbReference type="GO" id="GO:0005524">
    <property type="term" value="F:ATP binding"/>
    <property type="evidence" value="ECO:0007669"/>
    <property type="project" value="InterPro"/>
</dbReference>
<feature type="domain" description="ATP-grasp" evidence="1">
    <location>
        <begin position="77"/>
        <end position="286"/>
    </location>
</feature>
<accession>A0A6C0AVH0</accession>
<dbReference type="EMBL" id="MN738765">
    <property type="protein sequence ID" value="QHS83824.1"/>
    <property type="molecule type" value="Genomic_DNA"/>
</dbReference>
<evidence type="ECO:0000259" key="1">
    <source>
        <dbReference type="PROSITE" id="PS50975"/>
    </source>
</evidence>
<dbReference type="Gene3D" id="3.30.470.20">
    <property type="entry name" value="ATP-grasp fold, B domain"/>
    <property type="match status" value="1"/>
</dbReference>
<protein>
    <recommendedName>
        <fullName evidence="1">ATP-grasp domain-containing protein</fullName>
    </recommendedName>
</protein>
<evidence type="ECO:0000313" key="2">
    <source>
        <dbReference type="EMBL" id="QHS83824.1"/>
    </source>
</evidence>
<proteinExistence type="predicted"/>
<dbReference type="Pfam" id="PF14305">
    <property type="entry name" value="ATPgrasp_TupA"/>
    <property type="match status" value="1"/>
</dbReference>
<organism evidence="2">
    <name type="scientific">viral metagenome</name>
    <dbReference type="NCBI Taxonomy" id="1070528"/>
    <lineage>
        <taxon>unclassified sequences</taxon>
        <taxon>metagenomes</taxon>
        <taxon>organismal metagenomes</taxon>
    </lineage>
</organism>
<dbReference type="InterPro" id="IPR011761">
    <property type="entry name" value="ATP-grasp"/>
</dbReference>